<dbReference type="PANTHER" id="PTHR43132">
    <property type="entry name" value="ARSENICAL RESISTANCE OPERON REPRESSOR ARSR-RELATED"/>
    <property type="match status" value="1"/>
</dbReference>
<protein>
    <submittedName>
        <fullName evidence="5">Helix-turn-helix domain-containing protein</fullName>
    </submittedName>
</protein>
<dbReference type="Pfam" id="PF12840">
    <property type="entry name" value="HTH_20"/>
    <property type="match status" value="1"/>
</dbReference>
<evidence type="ECO:0000313" key="5">
    <source>
        <dbReference type="EMBL" id="MBJ7601825.1"/>
    </source>
</evidence>
<reference evidence="5 6" key="1">
    <citation type="submission" date="2020-10" db="EMBL/GenBank/DDBJ databases">
        <title>Ca. Dormibacterota MAGs.</title>
        <authorList>
            <person name="Montgomery K."/>
        </authorList>
    </citation>
    <scope>NUCLEOTIDE SEQUENCE [LARGE SCALE GENOMIC DNA]</scope>
    <source>
        <strain evidence="5">SC8811_S16_3</strain>
    </source>
</reference>
<dbReference type="CDD" id="cd00090">
    <property type="entry name" value="HTH_ARSR"/>
    <property type="match status" value="1"/>
</dbReference>
<evidence type="ECO:0000256" key="1">
    <source>
        <dbReference type="ARBA" id="ARBA00023015"/>
    </source>
</evidence>
<dbReference type="InterPro" id="IPR051011">
    <property type="entry name" value="Metal_resp_trans_reg"/>
</dbReference>
<evidence type="ECO:0000256" key="3">
    <source>
        <dbReference type="ARBA" id="ARBA00023163"/>
    </source>
</evidence>
<dbReference type="Proteomes" id="UP000620075">
    <property type="component" value="Unassembled WGS sequence"/>
</dbReference>
<name>A0A934KBL9_9BACT</name>
<gene>
    <name evidence="5" type="ORF">JF888_01290</name>
</gene>
<keyword evidence="1" id="KW-0805">Transcription regulation</keyword>
<comment type="caution">
    <text evidence="5">The sequence shown here is derived from an EMBL/GenBank/DDBJ whole genome shotgun (WGS) entry which is preliminary data.</text>
</comment>
<sequence length="234" mass="25318">MQRENGSSGTEGGQLAYRALAEVSRVRILEELRAVGSALDATELAERLGLHSNTVRAHLDVLRRAGLVRADREKRSMPGRPRIVYEPVPGAMPSDQFAGYRLLAHILSSYLAGSSPDPSAAAVEAGQVWGRYLVDGPPPFTKISAEEARRRVIKLLADLGFAPELVQEEEEDQILLHHCPFGDLATSHPEITCSVHLGLMRGALAELGAPLEARNLQPFVKPSLCVATLTSSAR</sequence>
<dbReference type="PANTHER" id="PTHR43132:SF2">
    <property type="entry name" value="ARSENICAL RESISTANCE OPERON REPRESSOR ARSR-RELATED"/>
    <property type="match status" value="1"/>
</dbReference>
<keyword evidence="2" id="KW-0238">DNA-binding</keyword>
<organism evidence="5 6">
    <name type="scientific">Candidatus Dormiibacter inghamiae</name>
    <dbReference type="NCBI Taxonomy" id="3127013"/>
    <lineage>
        <taxon>Bacteria</taxon>
        <taxon>Bacillati</taxon>
        <taxon>Candidatus Dormiibacterota</taxon>
        <taxon>Candidatus Dormibacteria</taxon>
        <taxon>Candidatus Dormibacterales</taxon>
        <taxon>Candidatus Dormibacteraceae</taxon>
        <taxon>Candidatus Dormiibacter</taxon>
    </lineage>
</organism>
<evidence type="ECO:0000313" key="6">
    <source>
        <dbReference type="Proteomes" id="UP000620075"/>
    </source>
</evidence>
<dbReference type="RefSeq" id="WP_338176195.1">
    <property type="nucleotide sequence ID" value="NZ_JAEKNQ010000009.1"/>
</dbReference>
<evidence type="ECO:0000259" key="4">
    <source>
        <dbReference type="SMART" id="SM00418"/>
    </source>
</evidence>
<proteinExistence type="predicted"/>
<dbReference type="InterPro" id="IPR036388">
    <property type="entry name" value="WH-like_DNA-bd_sf"/>
</dbReference>
<keyword evidence="3" id="KW-0804">Transcription</keyword>
<dbReference type="GO" id="GO:0003677">
    <property type="term" value="F:DNA binding"/>
    <property type="evidence" value="ECO:0007669"/>
    <property type="project" value="UniProtKB-KW"/>
</dbReference>
<dbReference type="EMBL" id="JAEKNQ010000009">
    <property type="protein sequence ID" value="MBJ7601825.1"/>
    <property type="molecule type" value="Genomic_DNA"/>
</dbReference>
<dbReference type="InterPro" id="IPR036390">
    <property type="entry name" value="WH_DNA-bd_sf"/>
</dbReference>
<dbReference type="AlphaFoldDB" id="A0A934KBL9"/>
<dbReference type="Gene3D" id="1.10.10.10">
    <property type="entry name" value="Winged helix-like DNA-binding domain superfamily/Winged helix DNA-binding domain"/>
    <property type="match status" value="1"/>
</dbReference>
<dbReference type="GO" id="GO:0003700">
    <property type="term" value="F:DNA-binding transcription factor activity"/>
    <property type="evidence" value="ECO:0007669"/>
    <property type="project" value="InterPro"/>
</dbReference>
<dbReference type="InterPro" id="IPR011991">
    <property type="entry name" value="ArsR-like_HTH"/>
</dbReference>
<accession>A0A934KBL9</accession>
<feature type="domain" description="HTH arsR-type" evidence="4">
    <location>
        <begin position="15"/>
        <end position="105"/>
    </location>
</feature>
<dbReference type="SMART" id="SM00418">
    <property type="entry name" value="HTH_ARSR"/>
    <property type="match status" value="1"/>
</dbReference>
<evidence type="ECO:0000256" key="2">
    <source>
        <dbReference type="ARBA" id="ARBA00023125"/>
    </source>
</evidence>
<dbReference type="InterPro" id="IPR001845">
    <property type="entry name" value="HTH_ArsR_DNA-bd_dom"/>
</dbReference>
<dbReference type="SUPFAM" id="SSF46785">
    <property type="entry name" value="Winged helix' DNA-binding domain"/>
    <property type="match status" value="1"/>
</dbReference>